<dbReference type="InterPro" id="IPR008255">
    <property type="entry name" value="Pyr_nucl-diS_OxRdtase_2_AS"/>
</dbReference>
<evidence type="ECO:0000256" key="1">
    <source>
        <dbReference type="ARBA" id="ARBA00022630"/>
    </source>
</evidence>
<dbReference type="PROSITE" id="PS00573">
    <property type="entry name" value="PYRIDINE_REDOX_2"/>
    <property type="match status" value="1"/>
</dbReference>
<keyword evidence="2" id="KW-0274">FAD</keyword>
<dbReference type="Proteomes" id="UP000229054">
    <property type="component" value="Unassembled WGS sequence"/>
</dbReference>
<keyword evidence="3" id="KW-0560">Oxidoreductase</keyword>
<accession>A0A2G9YS46</accession>
<feature type="domain" description="FAD/NAD(P)-binding" evidence="6">
    <location>
        <begin position="4"/>
        <end position="304"/>
    </location>
</feature>
<dbReference type="InterPro" id="IPR023753">
    <property type="entry name" value="FAD/NAD-binding_dom"/>
</dbReference>
<dbReference type="Pfam" id="PF07992">
    <property type="entry name" value="Pyr_redox_2"/>
    <property type="match status" value="1"/>
</dbReference>
<dbReference type="AlphaFoldDB" id="A0A2G9YS46"/>
<keyword evidence="5" id="KW-0676">Redox-active center</keyword>
<protein>
    <recommendedName>
        <fullName evidence="6">FAD/NAD(P)-binding domain-containing protein</fullName>
    </recommendedName>
</protein>
<proteinExistence type="predicted"/>
<dbReference type="PRINTS" id="PR00469">
    <property type="entry name" value="PNDRDTASEII"/>
</dbReference>
<sequence length="319" mass="34100">MTTYDLIIIGGGPAGITAGIYAARQKLNILLITKDFGGQIARKAVAIENYPGFEAISGLGLIQKFEKHLRKFTLLNSRKANLTGQVDIERDSVTKVKKTGKDFLVLTKSKNQLQGKAVIVASGADPRPLEVPGEKKFIGRGVSYCVTCDGPLFDDKIVAVIGGGNAGFEAAVALSSWAKKIYILEAAPKVGADETNQAKAKKTKKVEVITSAFLKRIQGDKFVNSLVYQDKKTGKSFTLPVEGVFVEIGSQPATSFVKGLADFNDRDEIVINPKTGETKTPGLFAAGDADNVPFKQIVIAAGEGAKAAISAYNYLQKLK</sequence>
<evidence type="ECO:0000256" key="2">
    <source>
        <dbReference type="ARBA" id="ARBA00022827"/>
    </source>
</evidence>
<organism evidence="7 8">
    <name type="scientific">Candidatus Nealsonbacteria bacterium CG23_combo_of_CG06-09_8_20_14_all_39_25</name>
    <dbReference type="NCBI Taxonomy" id="1974723"/>
    <lineage>
        <taxon>Bacteria</taxon>
        <taxon>Candidatus Nealsoniibacteriota</taxon>
    </lineage>
</organism>
<comment type="caution">
    <text evidence="7">The sequence shown here is derived from an EMBL/GenBank/DDBJ whole genome shotgun (WGS) entry which is preliminary data.</text>
</comment>
<evidence type="ECO:0000256" key="5">
    <source>
        <dbReference type="ARBA" id="ARBA00023284"/>
    </source>
</evidence>
<evidence type="ECO:0000313" key="7">
    <source>
        <dbReference type="EMBL" id="PIP22048.1"/>
    </source>
</evidence>
<evidence type="ECO:0000256" key="4">
    <source>
        <dbReference type="ARBA" id="ARBA00023157"/>
    </source>
</evidence>
<dbReference type="Gene3D" id="3.50.50.60">
    <property type="entry name" value="FAD/NAD(P)-binding domain"/>
    <property type="match status" value="2"/>
</dbReference>
<dbReference type="EMBL" id="PCRN01000094">
    <property type="protein sequence ID" value="PIP22048.1"/>
    <property type="molecule type" value="Genomic_DNA"/>
</dbReference>
<dbReference type="InterPro" id="IPR036188">
    <property type="entry name" value="FAD/NAD-bd_sf"/>
</dbReference>
<evidence type="ECO:0000313" key="8">
    <source>
        <dbReference type="Proteomes" id="UP000229054"/>
    </source>
</evidence>
<dbReference type="PANTHER" id="PTHR48105">
    <property type="entry name" value="THIOREDOXIN REDUCTASE 1-RELATED-RELATED"/>
    <property type="match status" value="1"/>
</dbReference>
<dbReference type="InterPro" id="IPR050097">
    <property type="entry name" value="Ferredoxin-NADP_redctase_2"/>
</dbReference>
<evidence type="ECO:0000256" key="3">
    <source>
        <dbReference type="ARBA" id="ARBA00023002"/>
    </source>
</evidence>
<dbReference type="PRINTS" id="PR00368">
    <property type="entry name" value="FADPNR"/>
</dbReference>
<keyword evidence="4" id="KW-1015">Disulfide bond</keyword>
<gene>
    <name evidence="7" type="ORF">COX38_02720</name>
</gene>
<dbReference type="SUPFAM" id="SSF51905">
    <property type="entry name" value="FAD/NAD(P)-binding domain"/>
    <property type="match status" value="1"/>
</dbReference>
<keyword evidence="1" id="KW-0285">Flavoprotein</keyword>
<evidence type="ECO:0000259" key="6">
    <source>
        <dbReference type="Pfam" id="PF07992"/>
    </source>
</evidence>
<dbReference type="GO" id="GO:0016668">
    <property type="term" value="F:oxidoreductase activity, acting on a sulfur group of donors, NAD(P) as acceptor"/>
    <property type="evidence" value="ECO:0007669"/>
    <property type="project" value="UniProtKB-ARBA"/>
</dbReference>
<name>A0A2G9YS46_9BACT</name>
<reference evidence="7 8" key="1">
    <citation type="submission" date="2017-09" db="EMBL/GenBank/DDBJ databases">
        <title>Depth-based differentiation of microbial function through sediment-hosted aquifers and enrichment of novel symbionts in the deep terrestrial subsurface.</title>
        <authorList>
            <person name="Probst A.J."/>
            <person name="Ladd B."/>
            <person name="Jarett J.K."/>
            <person name="Geller-Mcgrath D.E."/>
            <person name="Sieber C.M."/>
            <person name="Emerson J.B."/>
            <person name="Anantharaman K."/>
            <person name="Thomas B.C."/>
            <person name="Malmstrom R."/>
            <person name="Stieglmeier M."/>
            <person name="Klingl A."/>
            <person name="Woyke T."/>
            <person name="Ryan C.M."/>
            <person name="Banfield J.F."/>
        </authorList>
    </citation>
    <scope>NUCLEOTIDE SEQUENCE [LARGE SCALE GENOMIC DNA]</scope>
    <source>
        <strain evidence="7">CG23_combo_of_CG06-09_8_20_14_all_39_25</strain>
    </source>
</reference>